<dbReference type="InterPro" id="IPR006665">
    <property type="entry name" value="OmpA-like"/>
</dbReference>
<comment type="subcellular location">
    <subcellularLocation>
        <location evidence="1">Cell membrane</location>
        <topology evidence="1">Single-pass membrane protein</topology>
    </subcellularLocation>
</comment>
<evidence type="ECO:0000313" key="11">
    <source>
        <dbReference type="Proteomes" id="UP000297288"/>
    </source>
</evidence>
<evidence type="ECO:0000256" key="2">
    <source>
        <dbReference type="ARBA" id="ARBA00008914"/>
    </source>
</evidence>
<dbReference type="EMBL" id="SRME01000001">
    <property type="protein sequence ID" value="TGG89255.1"/>
    <property type="molecule type" value="Genomic_DNA"/>
</dbReference>
<comment type="similarity">
    <text evidence="2">Belongs to the MotB family.</text>
</comment>
<keyword evidence="10" id="KW-0966">Cell projection</keyword>
<gene>
    <name evidence="10" type="ORF">E4650_03445</name>
</gene>
<feature type="domain" description="OmpA-like" evidence="9">
    <location>
        <begin position="104"/>
        <end position="234"/>
    </location>
</feature>
<evidence type="ECO:0000313" key="10">
    <source>
        <dbReference type="EMBL" id="TGG89255.1"/>
    </source>
</evidence>
<comment type="caution">
    <text evidence="10">The sequence shown here is derived from an EMBL/GenBank/DDBJ whole genome shotgun (WGS) entry which is preliminary data.</text>
</comment>
<name>A0A4Z0W787_9BACT</name>
<dbReference type="Gene3D" id="3.30.1330.60">
    <property type="entry name" value="OmpA-like domain"/>
    <property type="match status" value="1"/>
</dbReference>
<keyword evidence="4 8" id="KW-0812">Transmembrane</keyword>
<dbReference type="RefSeq" id="WP_135402626.1">
    <property type="nucleotide sequence ID" value="NZ_SRME01000001.1"/>
</dbReference>
<dbReference type="GO" id="GO:0005886">
    <property type="term" value="C:plasma membrane"/>
    <property type="evidence" value="ECO:0007669"/>
    <property type="project" value="UniProtKB-SubCell"/>
</dbReference>
<dbReference type="OrthoDB" id="9815217at2"/>
<evidence type="ECO:0000256" key="3">
    <source>
        <dbReference type="ARBA" id="ARBA00022475"/>
    </source>
</evidence>
<evidence type="ECO:0000256" key="5">
    <source>
        <dbReference type="ARBA" id="ARBA00022989"/>
    </source>
</evidence>
<dbReference type="InterPro" id="IPR036737">
    <property type="entry name" value="OmpA-like_sf"/>
</dbReference>
<feature type="transmembrane region" description="Helical" evidence="8">
    <location>
        <begin position="21"/>
        <end position="39"/>
    </location>
</feature>
<accession>A0A4Z0W787</accession>
<keyword evidence="10" id="KW-0282">Flagellum</keyword>
<evidence type="ECO:0000259" key="9">
    <source>
        <dbReference type="PROSITE" id="PS51123"/>
    </source>
</evidence>
<protein>
    <submittedName>
        <fullName evidence="10">Flagellar motor protein MotB</fullName>
    </submittedName>
</protein>
<proteinExistence type="inferred from homology"/>
<dbReference type="Pfam" id="PF13677">
    <property type="entry name" value="MotB_plug"/>
    <property type="match status" value="1"/>
</dbReference>
<dbReference type="InterPro" id="IPR050330">
    <property type="entry name" value="Bact_OuterMem_StrucFunc"/>
</dbReference>
<dbReference type="AlphaFoldDB" id="A0A4Z0W787"/>
<dbReference type="SUPFAM" id="SSF103088">
    <property type="entry name" value="OmpA-like"/>
    <property type="match status" value="1"/>
</dbReference>
<dbReference type="PANTHER" id="PTHR30329">
    <property type="entry name" value="STATOR ELEMENT OF FLAGELLAR MOTOR COMPLEX"/>
    <property type="match status" value="1"/>
</dbReference>
<dbReference type="InterPro" id="IPR025713">
    <property type="entry name" value="MotB-like_N_dom"/>
</dbReference>
<dbReference type="PANTHER" id="PTHR30329:SF21">
    <property type="entry name" value="LIPOPROTEIN YIAD-RELATED"/>
    <property type="match status" value="1"/>
</dbReference>
<keyword evidence="3" id="KW-1003">Cell membrane</keyword>
<evidence type="ECO:0000256" key="6">
    <source>
        <dbReference type="ARBA" id="ARBA00023136"/>
    </source>
</evidence>
<keyword evidence="10" id="KW-0969">Cilium</keyword>
<evidence type="ECO:0000256" key="4">
    <source>
        <dbReference type="ARBA" id="ARBA00022692"/>
    </source>
</evidence>
<evidence type="ECO:0000256" key="7">
    <source>
        <dbReference type="PROSITE-ProRule" id="PRU00473"/>
    </source>
</evidence>
<dbReference type="Proteomes" id="UP000297288">
    <property type="component" value="Unassembled WGS sequence"/>
</dbReference>
<evidence type="ECO:0000256" key="8">
    <source>
        <dbReference type="SAM" id="Phobius"/>
    </source>
</evidence>
<keyword evidence="5 8" id="KW-1133">Transmembrane helix</keyword>
<keyword evidence="6 7" id="KW-0472">Membrane</keyword>
<evidence type="ECO:0000256" key="1">
    <source>
        <dbReference type="ARBA" id="ARBA00004162"/>
    </source>
</evidence>
<dbReference type="Pfam" id="PF00691">
    <property type="entry name" value="OmpA"/>
    <property type="match status" value="1"/>
</dbReference>
<organism evidence="10 11">
    <name type="scientific">Geotoga petraea</name>
    <dbReference type="NCBI Taxonomy" id="28234"/>
    <lineage>
        <taxon>Bacteria</taxon>
        <taxon>Thermotogati</taxon>
        <taxon>Thermotogota</taxon>
        <taxon>Thermotogae</taxon>
        <taxon>Petrotogales</taxon>
        <taxon>Petrotogaceae</taxon>
        <taxon>Geotoga</taxon>
    </lineage>
</organism>
<sequence>MAKKKKPEKDKSGDWMTTFSDLNSLLMTFFVALFSMATISPGKFQQAAMSFNNAFNGAPPGVLVGGKSMSEEPLITSNPGIKRDLLKIVEDKNFKGKITIEETDRGTLVSLSDMAFFRVGSAELTREAKELLYQIGIIIVEHTTNPIEIYGYTDDLQMTENNIYPSNWHLGAARAASVANFFTQELKERRTLERIGEVRNGTFDINYFYDEDRFYPISLGEREILNEIEILQNEVDSRRAIKSQEFQQGEITAEEFAQSKEEINNYYERELQNIRESYRKIDLLILRQRIR</sequence>
<dbReference type="PROSITE" id="PS51123">
    <property type="entry name" value="OMPA_2"/>
    <property type="match status" value="1"/>
</dbReference>
<reference evidence="10 11" key="1">
    <citation type="submission" date="2019-04" db="EMBL/GenBank/DDBJ databases">
        <title>Draft genome sequence data and analysis of a Fermenting Bacterium, Geotoga petraea strain HO-Geo1, isolated from heavy-oil petroleum reservoir in Russia.</title>
        <authorList>
            <person name="Grouzdev D.S."/>
            <person name="Semenova E.M."/>
            <person name="Sokolova D.S."/>
            <person name="Tourova T.P."/>
            <person name="Poltaraus A.B."/>
            <person name="Nazina T.N."/>
        </authorList>
    </citation>
    <scope>NUCLEOTIDE SEQUENCE [LARGE SCALE GENOMIC DNA]</scope>
    <source>
        <strain evidence="10 11">HO-Geo1</strain>
    </source>
</reference>